<sequence>MDFCDKAVFELQKERPIFHSEDDLKLALALKIKEQNPKFEIRLERPIELEMIIRTGGTKIVRAPIDIIVIDENGGIYPIELKYKTKKACIPYNEEKYILAEHGATDTGRFSFRKDIFRIENFKSKNLNYKCGYVLILTNDKSYFEKNVFEKDNLDKHFSFHDGMLLNRSDLSWNYNKLDKTKFILKDDNILYDINSKMHWTCNSEYFYKLDLLKDYQITWNDFSKFEKTNFKYCLIKIEI</sequence>
<dbReference type="RefSeq" id="WP_113677649.1">
    <property type="nucleotide sequence ID" value="NZ_CP030261.1"/>
</dbReference>
<dbReference type="Proteomes" id="UP000251561">
    <property type="component" value="Chromosome"/>
</dbReference>
<dbReference type="OrthoDB" id="2817390at2"/>
<dbReference type="KEGG" id="ffl:HYN86_08515"/>
<proteinExistence type="predicted"/>
<protein>
    <submittedName>
        <fullName evidence="1">Uncharacterized protein</fullName>
    </submittedName>
</protein>
<evidence type="ECO:0000313" key="1">
    <source>
        <dbReference type="EMBL" id="AXB56640.1"/>
    </source>
</evidence>
<accession>A0A344LRU8</accession>
<dbReference type="EMBL" id="CP030261">
    <property type="protein sequence ID" value="AXB56640.1"/>
    <property type="molecule type" value="Genomic_DNA"/>
</dbReference>
<name>A0A344LRU8_9FLAO</name>
<evidence type="ECO:0000313" key="2">
    <source>
        <dbReference type="Proteomes" id="UP000251561"/>
    </source>
</evidence>
<gene>
    <name evidence="1" type="ORF">HYN86_08515</name>
</gene>
<reference evidence="1 2" key="1">
    <citation type="submission" date="2018-06" db="EMBL/GenBank/DDBJ databases">
        <title>Genome sequencing of Flavobacterium.</title>
        <authorList>
            <person name="Baek M.-G."/>
            <person name="Yi H."/>
        </authorList>
    </citation>
    <scope>NUCLEOTIDE SEQUENCE [LARGE SCALE GENOMIC DNA]</scope>
    <source>
        <strain evidence="1 2">HYN0086</strain>
    </source>
</reference>
<organism evidence="1 2">
    <name type="scientific">Flavobacterium fluviale</name>
    <dbReference type="NCBI Taxonomy" id="2249356"/>
    <lineage>
        <taxon>Bacteria</taxon>
        <taxon>Pseudomonadati</taxon>
        <taxon>Bacteroidota</taxon>
        <taxon>Flavobacteriia</taxon>
        <taxon>Flavobacteriales</taxon>
        <taxon>Flavobacteriaceae</taxon>
        <taxon>Flavobacterium</taxon>
    </lineage>
</organism>
<keyword evidence="2" id="KW-1185">Reference proteome</keyword>
<dbReference type="AlphaFoldDB" id="A0A344LRU8"/>